<accession>A0A2T7CNX6</accession>
<dbReference type="InterPro" id="IPR053772">
    <property type="entry name" value="At1g61320/At1g61330-like"/>
</dbReference>
<dbReference type="PANTHER" id="PTHR34145:SF8">
    <property type="entry name" value="OS05G0538250 PROTEIN"/>
    <property type="match status" value="1"/>
</dbReference>
<organism evidence="2 3">
    <name type="scientific">Panicum hallii var. hallii</name>
    <dbReference type="NCBI Taxonomy" id="1504633"/>
    <lineage>
        <taxon>Eukaryota</taxon>
        <taxon>Viridiplantae</taxon>
        <taxon>Streptophyta</taxon>
        <taxon>Embryophyta</taxon>
        <taxon>Tracheophyta</taxon>
        <taxon>Spermatophyta</taxon>
        <taxon>Magnoliopsida</taxon>
        <taxon>Liliopsida</taxon>
        <taxon>Poales</taxon>
        <taxon>Poaceae</taxon>
        <taxon>PACMAD clade</taxon>
        <taxon>Panicoideae</taxon>
        <taxon>Panicodae</taxon>
        <taxon>Paniceae</taxon>
        <taxon>Panicinae</taxon>
        <taxon>Panicum</taxon>
        <taxon>Panicum sect. Panicum</taxon>
    </lineage>
</organism>
<dbReference type="OrthoDB" id="647634at2759"/>
<sequence>MLHHLNDFFVAQCEMLQVIEIRAPKLSSFVVGDDRIQISLGAEVKHIWIRGSKPNTLCHARAEVPSFMPAVERLIVESNCEKVKTPIMSSTFLLLKYLDISLVDVQLYRVDYFCLVSFLEASPALEIFVLRVGTGNLLRRDSVLKDLDKDQLHLWQMPECLHDNLKNVMMTGFSSAKSLIELTSHIVRNALALACMTLDTARGCGRRTAKTGKCQRMSREGLMEAQKALEAVKRCIEGIVPSSTNLKALEPCSQCGC</sequence>
<proteinExistence type="predicted"/>
<dbReference type="Pfam" id="PF23622">
    <property type="entry name" value="LRR_At1g61320_AtMIF1"/>
    <property type="match status" value="1"/>
</dbReference>
<dbReference type="Gramene" id="PUZ45049">
    <property type="protein sequence ID" value="PUZ45049"/>
    <property type="gene ID" value="GQ55_8G188600"/>
</dbReference>
<gene>
    <name evidence="2" type="ORF">GQ55_8G188600</name>
</gene>
<feature type="domain" description="At1g61320/AtMIF1 LRR" evidence="1">
    <location>
        <begin position="1"/>
        <end position="253"/>
    </location>
</feature>
<dbReference type="STRING" id="1504633.A0A2T7CNX6"/>
<evidence type="ECO:0000259" key="1">
    <source>
        <dbReference type="Pfam" id="PF23622"/>
    </source>
</evidence>
<keyword evidence="3" id="KW-1185">Reference proteome</keyword>
<reference evidence="2 3" key="1">
    <citation type="submission" date="2018-04" db="EMBL/GenBank/DDBJ databases">
        <title>WGS assembly of Panicum hallii var. hallii HAL2.</title>
        <authorList>
            <person name="Lovell J."/>
            <person name="Jenkins J."/>
            <person name="Lowry D."/>
            <person name="Mamidi S."/>
            <person name="Sreedasyam A."/>
            <person name="Weng X."/>
            <person name="Barry K."/>
            <person name="Bonette J."/>
            <person name="Campitelli B."/>
            <person name="Daum C."/>
            <person name="Gordon S."/>
            <person name="Gould B."/>
            <person name="Lipzen A."/>
            <person name="MacQueen A."/>
            <person name="Palacio-Mejia J."/>
            <person name="Plott C."/>
            <person name="Shakirov E."/>
            <person name="Shu S."/>
            <person name="Yoshinaga Y."/>
            <person name="Zane M."/>
            <person name="Rokhsar D."/>
            <person name="Grimwood J."/>
            <person name="Schmutz J."/>
            <person name="Juenger T."/>
        </authorList>
    </citation>
    <scope>NUCLEOTIDE SEQUENCE [LARGE SCALE GENOMIC DNA]</scope>
    <source>
        <strain evidence="3">cv. HAL2</strain>
    </source>
</reference>
<dbReference type="PANTHER" id="PTHR34145">
    <property type="entry name" value="OS02G0105600 PROTEIN"/>
    <property type="match status" value="1"/>
</dbReference>
<name>A0A2T7CNX6_9POAL</name>
<dbReference type="InterPro" id="IPR055357">
    <property type="entry name" value="LRR_At1g61320_AtMIF1"/>
</dbReference>
<protein>
    <recommendedName>
        <fullName evidence="1">At1g61320/AtMIF1 LRR domain-containing protein</fullName>
    </recommendedName>
</protein>
<evidence type="ECO:0000313" key="2">
    <source>
        <dbReference type="EMBL" id="PUZ45049.1"/>
    </source>
</evidence>
<evidence type="ECO:0000313" key="3">
    <source>
        <dbReference type="Proteomes" id="UP000244336"/>
    </source>
</evidence>
<dbReference type="EMBL" id="CM009756">
    <property type="protein sequence ID" value="PUZ45049.1"/>
    <property type="molecule type" value="Genomic_DNA"/>
</dbReference>
<dbReference type="Proteomes" id="UP000244336">
    <property type="component" value="Chromosome 8"/>
</dbReference>
<dbReference type="AlphaFoldDB" id="A0A2T7CNX6"/>